<sequence length="620" mass="69018">MEKSTVASAINGSCHSQRRNVFHGNIEIEPASVSCSTNNIPPKPNLREPSFSSYLRPPPPPPPPQPNKPVEVARELFDENEISIFKAEKYFNETQQQHKEQKLRPPSSFTHITNTSNLGRIVVRDEYVKPPLQRNSSVSSSVDGYGYGYGYGYGRNNRTRSVRSTPTISSEASWNSQSGLLSNPPPGSVNTVSVRNINLPSEQKKKSGSPAKWLFGRKCCFGKKSIQVDENLSEPTKTHHQLHLISNNPTLNPKKQRPKAGKFGLDKAPPLNEKTEQFEKSIGIEQRAKSEFLTENWAKDHEVVHHSARFTPENMFPAIEIGRRVDPSGRSFGDVSGFSFPVLLNPIVTGKPLSQLTDSTRESLESLRLSEDAVKRKSMEIQRRRLVSLSLDHDHRIFNIPVSPRTRATTKDEDVASDTSSDLFEIESFSTQTSYPTTYQQRDYNYNYLEEEISNYKAGRRSLDEPMTPSVAPTEFYEPSEASIDWSVTTAEGFDRASFANFSIGPASSSDYEETKFVIPSNGNTSGGCGGGGKMRGNGLLGCRENAVKVGPNPEKHVVEPDKFCDYAPSFRVETNRVEAMSRLANISSMHPTRASITKSPLPLARSRSARMYSHALATH</sequence>
<dbReference type="OrthoDB" id="691744at2759"/>
<proteinExistence type="predicted"/>
<dbReference type="GO" id="GO:0009638">
    <property type="term" value="P:phototropism"/>
    <property type="evidence" value="ECO:0007669"/>
    <property type="project" value="InterPro"/>
</dbReference>
<dbReference type="PANTHER" id="PTHR33781:SF1">
    <property type="entry name" value="PROTEIN PHYTOCHROME KINASE SUBSTRATE 4"/>
    <property type="match status" value="1"/>
</dbReference>
<evidence type="ECO:0000256" key="1">
    <source>
        <dbReference type="SAM" id="MobiDB-lite"/>
    </source>
</evidence>
<feature type="compositionally biased region" description="Polar residues" evidence="1">
    <location>
        <begin position="244"/>
        <end position="253"/>
    </location>
</feature>
<keyword evidence="3" id="KW-1185">Reference proteome</keyword>
<dbReference type="PANTHER" id="PTHR33781">
    <property type="entry name" value="PROTEIN PHYTOCHROME KINASE SUBSTRATE 1-RELATED"/>
    <property type="match status" value="1"/>
</dbReference>
<dbReference type="FunCoup" id="A0A200Q092">
    <property type="interactions" value="184"/>
</dbReference>
<protein>
    <submittedName>
        <fullName evidence="2">Uncharacterized protein</fullName>
    </submittedName>
</protein>
<feature type="compositionally biased region" description="Pro residues" evidence="1">
    <location>
        <begin position="56"/>
        <end position="67"/>
    </location>
</feature>
<dbReference type="STRING" id="56857.A0A200Q092"/>
<evidence type="ECO:0000313" key="3">
    <source>
        <dbReference type="Proteomes" id="UP000195402"/>
    </source>
</evidence>
<feature type="region of interest" description="Disordered" evidence="1">
    <location>
        <begin position="30"/>
        <end position="69"/>
    </location>
</feature>
<name>A0A200Q092_MACCD</name>
<gene>
    <name evidence="2" type="ORF">BVC80_1321g37</name>
</gene>
<dbReference type="Proteomes" id="UP000195402">
    <property type="component" value="Unassembled WGS sequence"/>
</dbReference>
<reference evidence="2 3" key="1">
    <citation type="journal article" date="2017" name="Mol. Plant">
        <title>The Genome of Medicinal Plant Macleaya cordata Provides New Insights into Benzylisoquinoline Alkaloids Metabolism.</title>
        <authorList>
            <person name="Liu X."/>
            <person name="Liu Y."/>
            <person name="Huang P."/>
            <person name="Ma Y."/>
            <person name="Qing Z."/>
            <person name="Tang Q."/>
            <person name="Cao H."/>
            <person name="Cheng P."/>
            <person name="Zheng Y."/>
            <person name="Yuan Z."/>
            <person name="Zhou Y."/>
            <person name="Liu J."/>
            <person name="Tang Z."/>
            <person name="Zhuo Y."/>
            <person name="Zhang Y."/>
            <person name="Yu L."/>
            <person name="Huang J."/>
            <person name="Yang P."/>
            <person name="Peng Q."/>
            <person name="Zhang J."/>
            <person name="Jiang W."/>
            <person name="Zhang Z."/>
            <person name="Lin K."/>
            <person name="Ro D.K."/>
            <person name="Chen X."/>
            <person name="Xiong X."/>
            <person name="Shang Y."/>
            <person name="Huang S."/>
            <person name="Zeng J."/>
        </authorList>
    </citation>
    <scope>NUCLEOTIDE SEQUENCE [LARGE SCALE GENOMIC DNA]</scope>
    <source>
        <strain evidence="3">cv. BLH2017</strain>
        <tissue evidence="2">Root</tissue>
    </source>
</reference>
<dbReference type="InterPro" id="IPR039615">
    <property type="entry name" value="PKS"/>
</dbReference>
<dbReference type="OMA" id="CNPRSIS"/>
<dbReference type="AlphaFoldDB" id="A0A200Q092"/>
<dbReference type="InParanoid" id="A0A200Q092"/>
<evidence type="ECO:0000313" key="2">
    <source>
        <dbReference type="EMBL" id="OVA03890.1"/>
    </source>
</evidence>
<organism evidence="2 3">
    <name type="scientific">Macleaya cordata</name>
    <name type="common">Five-seeded plume-poppy</name>
    <name type="synonym">Bocconia cordata</name>
    <dbReference type="NCBI Taxonomy" id="56857"/>
    <lineage>
        <taxon>Eukaryota</taxon>
        <taxon>Viridiplantae</taxon>
        <taxon>Streptophyta</taxon>
        <taxon>Embryophyta</taxon>
        <taxon>Tracheophyta</taxon>
        <taxon>Spermatophyta</taxon>
        <taxon>Magnoliopsida</taxon>
        <taxon>Ranunculales</taxon>
        <taxon>Papaveraceae</taxon>
        <taxon>Papaveroideae</taxon>
        <taxon>Macleaya</taxon>
    </lineage>
</organism>
<feature type="region of interest" description="Disordered" evidence="1">
    <location>
        <begin position="237"/>
        <end position="270"/>
    </location>
</feature>
<comment type="caution">
    <text evidence="2">The sequence shown here is derived from an EMBL/GenBank/DDBJ whole genome shotgun (WGS) entry which is preliminary data.</text>
</comment>
<dbReference type="EMBL" id="MVGT01003464">
    <property type="protein sequence ID" value="OVA03890.1"/>
    <property type="molecule type" value="Genomic_DNA"/>
</dbReference>
<accession>A0A200Q092</accession>